<organism evidence="1 2">
    <name type="scientific">Acer saccharum</name>
    <name type="common">Sugar maple</name>
    <dbReference type="NCBI Taxonomy" id="4024"/>
    <lineage>
        <taxon>Eukaryota</taxon>
        <taxon>Viridiplantae</taxon>
        <taxon>Streptophyta</taxon>
        <taxon>Embryophyta</taxon>
        <taxon>Tracheophyta</taxon>
        <taxon>Spermatophyta</taxon>
        <taxon>Magnoliopsida</taxon>
        <taxon>eudicotyledons</taxon>
        <taxon>Gunneridae</taxon>
        <taxon>Pentapetalae</taxon>
        <taxon>rosids</taxon>
        <taxon>malvids</taxon>
        <taxon>Sapindales</taxon>
        <taxon>Sapindaceae</taxon>
        <taxon>Hippocastanoideae</taxon>
        <taxon>Acereae</taxon>
        <taxon>Acer</taxon>
    </lineage>
</organism>
<protein>
    <recommendedName>
        <fullName evidence="3">DUF4283 domain-containing protein</fullName>
    </recommendedName>
</protein>
<proteinExistence type="predicted"/>
<dbReference type="PANTHER" id="PTHR37181">
    <property type="entry name" value="F6A14.6 PROTEIN"/>
    <property type="match status" value="1"/>
</dbReference>
<dbReference type="Proteomes" id="UP001168877">
    <property type="component" value="Unassembled WGS sequence"/>
</dbReference>
<dbReference type="PANTHER" id="PTHR37181:SF1">
    <property type="entry name" value="F6A14.6 PROTEIN"/>
    <property type="match status" value="1"/>
</dbReference>
<dbReference type="EMBL" id="JAUESC010000382">
    <property type="protein sequence ID" value="KAK0587254.1"/>
    <property type="molecule type" value="Genomic_DNA"/>
</dbReference>
<sequence length="716" mass="80150">MASHLSWTGILSNSEEDKARVWGIGSLPLKPEILKLQPWTQNFNPNTQRTMNAPIWVRFYDFPWEFCHPQILSDMARGIGIPLKFDKATLEGDYGHFARMLIDVDLSKPLLDSIMIEIACVTLLRSHSDHHPLLISCSAGVSSGPRPFKFQAEDEPELILAEDESIAREDVPSNDDTSVIVVAGASSVANVKAAEDNDFDDDTVVMAASSVVAVDRTLATDAVASVVGYSHQGDNWASYWGLDYTTWKISVYVKHITYFLRLAPRLDKFGYKFGYGIVGWDTRHLGAKLLLSLRFPIRAADFSFLPSSDFEFLFCYFSIMTLLEVITKAAANLEPVSAQVDHPIILSADDIFLNLKPKLENPSATSLVNSVAGWEISQTDAQLIDSCKKFYVKLKRNLKDTNKFDKDEFIGILNPFLEKISENVLMPVGFDKSDSGYTRVLIEKIGFLMSRDVAGLVLEACVRLRIWELVEALILYGLVDHSGYSDLVMKLVAEKRSDLLSLCIKHSPDLGSSELLCFLKYFLCPHRDAYASMVSVRKEWESQALLAIEKARDEKLSRKKSRVAKEASILLMVAHDGFSASELCLHYLLASSNVDEMILSYSISKLNVKEMMSLIRYLGKWLKKFERFPQAGPCPEASIMLGLMACDWVPRLEIVVKCLGVMLDENFSSLVLHPEFHEELRSIEGVVGTLAIESRLCCSMATAIKNLGVEDECVQN</sequence>
<evidence type="ECO:0000313" key="2">
    <source>
        <dbReference type="Proteomes" id="UP001168877"/>
    </source>
</evidence>
<keyword evidence="2" id="KW-1185">Reference proteome</keyword>
<reference evidence="1" key="1">
    <citation type="journal article" date="2022" name="Plant J.">
        <title>Strategies of tolerance reflected in two North American maple genomes.</title>
        <authorList>
            <person name="McEvoy S.L."/>
            <person name="Sezen U.U."/>
            <person name="Trouern-Trend A."/>
            <person name="McMahon S.M."/>
            <person name="Schaberg P.G."/>
            <person name="Yang J."/>
            <person name="Wegrzyn J.L."/>
            <person name="Swenson N.G."/>
        </authorList>
    </citation>
    <scope>NUCLEOTIDE SEQUENCE</scope>
    <source>
        <strain evidence="1">NS2018</strain>
    </source>
</reference>
<comment type="caution">
    <text evidence="1">The sequence shown here is derived from an EMBL/GenBank/DDBJ whole genome shotgun (WGS) entry which is preliminary data.</text>
</comment>
<dbReference type="AlphaFoldDB" id="A0AA39S8G9"/>
<gene>
    <name evidence="1" type="ORF">LWI29_019953</name>
</gene>
<reference evidence="1" key="2">
    <citation type="submission" date="2023-06" db="EMBL/GenBank/DDBJ databases">
        <authorList>
            <person name="Swenson N.G."/>
            <person name="Wegrzyn J.L."/>
            <person name="Mcevoy S.L."/>
        </authorList>
    </citation>
    <scope>NUCLEOTIDE SEQUENCE</scope>
    <source>
        <strain evidence="1">NS2018</strain>
        <tissue evidence="1">Leaf</tissue>
    </source>
</reference>
<evidence type="ECO:0000313" key="1">
    <source>
        <dbReference type="EMBL" id="KAK0587254.1"/>
    </source>
</evidence>
<accession>A0AA39S8G9</accession>
<evidence type="ECO:0008006" key="3">
    <source>
        <dbReference type="Google" id="ProtNLM"/>
    </source>
</evidence>
<name>A0AA39S8G9_ACESA</name>